<keyword evidence="2" id="KW-1185">Reference proteome</keyword>
<gene>
    <name evidence="1" type="ORF">MPOR_04030</name>
</gene>
<sequence>MAEIPKQSASRHEAMQKVRRAQSFSVDLPLIGRVPLPRPEQLAFYGALGVLAAVEIIEWPVALVLGAGHFLVQEDHNRVVQEIGEALEEA</sequence>
<dbReference type="Proteomes" id="UP000466785">
    <property type="component" value="Chromosome"/>
</dbReference>
<accession>A0A6N4V6F7</accession>
<proteinExistence type="predicted"/>
<reference evidence="1 2" key="1">
    <citation type="journal article" date="2019" name="Emerg. Microbes Infect.">
        <title>Comprehensive subspecies identification of 175 nontuberculous mycobacteria species based on 7547 genomic profiles.</title>
        <authorList>
            <person name="Matsumoto Y."/>
            <person name="Kinjo T."/>
            <person name="Motooka D."/>
            <person name="Nabeya D."/>
            <person name="Jung N."/>
            <person name="Uechi K."/>
            <person name="Horii T."/>
            <person name="Iida T."/>
            <person name="Fujita J."/>
            <person name="Nakamura S."/>
        </authorList>
    </citation>
    <scope>NUCLEOTIDE SEQUENCE [LARGE SCALE GENOMIC DNA]</scope>
    <source>
        <strain evidence="1 2">JCM 12603</strain>
    </source>
</reference>
<evidence type="ECO:0000313" key="1">
    <source>
        <dbReference type="EMBL" id="BBX49377.1"/>
    </source>
</evidence>
<dbReference type="EMBL" id="AP022570">
    <property type="protein sequence ID" value="BBX49377.1"/>
    <property type="molecule type" value="Genomic_DNA"/>
</dbReference>
<organism evidence="1 2">
    <name type="scientific">Mycolicibacterium poriferae</name>
    <dbReference type="NCBI Taxonomy" id="39694"/>
    <lineage>
        <taxon>Bacteria</taxon>
        <taxon>Bacillati</taxon>
        <taxon>Actinomycetota</taxon>
        <taxon>Actinomycetes</taxon>
        <taxon>Mycobacteriales</taxon>
        <taxon>Mycobacteriaceae</taxon>
        <taxon>Mycolicibacterium</taxon>
    </lineage>
</organism>
<name>A0A6N4V6F7_9MYCO</name>
<evidence type="ECO:0000313" key="2">
    <source>
        <dbReference type="Proteomes" id="UP000466785"/>
    </source>
</evidence>
<protein>
    <submittedName>
        <fullName evidence="1">Uncharacterized protein</fullName>
    </submittedName>
</protein>
<dbReference type="KEGG" id="mpof:MPOR_04030"/>
<dbReference type="AlphaFoldDB" id="A0A6N4V6F7"/>
<dbReference type="RefSeq" id="WP_152519270.1">
    <property type="nucleotide sequence ID" value="NZ_AP022570.1"/>
</dbReference>